<dbReference type="EC" id="3.1.1.31" evidence="5 7"/>
<feature type="domain" description="Glucosamine/galactosamine-6-phosphate isomerase" evidence="8">
    <location>
        <begin position="15"/>
        <end position="226"/>
    </location>
</feature>
<accession>A0ABQ1GZ08</accession>
<dbReference type="CDD" id="cd01400">
    <property type="entry name" value="6PGL"/>
    <property type="match status" value="1"/>
</dbReference>
<dbReference type="InterPro" id="IPR039104">
    <property type="entry name" value="6PGL"/>
</dbReference>
<comment type="function">
    <text evidence="2 7">Hydrolysis of 6-phosphogluconolactone to 6-phosphogluconate.</text>
</comment>
<keyword evidence="7" id="KW-0378">Hydrolase</keyword>
<name>A0ABQ1GZ08_9SPHN</name>
<dbReference type="InterPro" id="IPR006148">
    <property type="entry name" value="Glc/Gal-6P_isomerase"/>
</dbReference>
<evidence type="ECO:0000256" key="6">
    <source>
        <dbReference type="ARBA" id="ARBA00020337"/>
    </source>
</evidence>
<keyword evidence="10" id="KW-1185">Reference proteome</keyword>
<comment type="similarity">
    <text evidence="4 7">Belongs to the glucosamine/galactosamine-6-phosphate isomerase family. 6-phosphogluconolactonase subfamily.</text>
</comment>
<proteinExistence type="inferred from homology"/>
<dbReference type="Pfam" id="PF01182">
    <property type="entry name" value="Glucosamine_iso"/>
    <property type="match status" value="1"/>
</dbReference>
<dbReference type="PANTHER" id="PTHR11054">
    <property type="entry name" value="6-PHOSPHOGLUCONOLACTONASE"/>
    <property type="match status" value="1"/>
</dbReference>
<dbReference type="PANTHER" id="PTHR11054:SF0">
    <property type="entry name" value="6-PHOSPHOGLUCONOLACTONASE"/>
    <property type="match status" value="1"/>
</dbReference>
<dbReference type="EMBL" id="BMDW01000014">
    <property type="protein sequence ID" value="GGA52666.1"/>
    <property type="molecule type" value="Genomic_DNA"/>
</dbReference>
<dbReference type="Proteomes" id="UP000618591">
    <property type="component" value="Unassembled WGS sequence"/>
</dbReference>
<evidence type="ECO:0000256" key="2">
    <source>
        <dbReference type="ARBA" id="ARBA00002681"/>
    </source>
</evidence>
<dbReference type="RefSeq" id="WP_188447736.1">
    <property type="nucleotide sequence ID" value="NZ_BMDW01000014.1"/>
</dbReference>
<evidence type="ECO:0000313" key="10">
    <source>
        <dbReference type="Proteomes" id="UP000618591"/>
    </source>
</evidence>
<evidence type="ECO:0000256" key="1">
    <source>
        <dbReference type="ARBA" id="ARBA00000832"/>
    </source>
</evidence>
<dbReference type="InterPro" id="IPR005900">
    <property type="entry name" value="6-phosphogluconolactonase_DevB"/>
</dbReference>
<dbReference type="Gene3D" id="3.40.50.1360">
    <property type="match status" value="1"/>
</dbReference>
<comment type="caution">
    <text evidence="9">The sequence shown here is derived from an EMBL/GenBank/DDBJ whole genome shotgun (WGS) entry which is preliminary data.</text>
</comment>
<dbReference type="InterPro" id="IPR037171">
    <property type="entry name" value="NagB/RpiA_transferase-like"/>
</dbReference>
<evidence type="ECO:0000259" key="8">
    <source>
        <dbReference type="Pfam" id="PF01182"/>
    </source>
</evidence>
<organism evidence="9 10">
    <name type="scientific">Sphingomonas psychrolutea</name>
    <dbReference type="NCBI Taxonomy" id="1259676"/>
    <lineage>
        <taxon>Bacteria</taxon>
        <taxon>Pseudomonadati</taxon>
        <taxon>Pseudomonadota</taxon>
        <taxon>Alphaproteobacteria</taxon>
        <taxon>Sphingomonadales</taxon>
        <taxon>Sphingomonadaceae</taxon>
        <taxon>Sphingomonas</taxon>
    </lineage>
</organism>
<sequence length="239" mass="25477">MSDDDREIEWWDYENADEMAAAVAGDIGFIIDSAIDARGAAVIALSGGKTPIPIYAKLAAAKHDWKRVTIVPVDERIVPLGDPLSNVTMIAKAFLPKGARVKPIVPNATADYKAAGRSADALMQDLHWPLDLCLLGVGADGHTGSIFPGPDYDEALSGPKERRALGVMPDPMPKDAPVARVTLSREAMISARALIIAVIGDAKKKVIEDAIKQGPSSKYPIGRVLADAELPVDIHWAAE</sequence>
<evidence type="ECO:0000256" key="5">
    <source>
        <dbReference type="ARBA" id="ARBA00013198"/>
    </source>
</evidence>
<evidence type="ECO:0000256" key="4">
    <source>
        <dbReference type="ARBA" id="ARBA00010662"/>
    </source>
</evidence>
<evidence type="ECO:0000256" key="7">
    <source>
        <dbReference type="RuleBase" id="RU365095"/>
    </source>
</evidence>
<gene>
    <name evidence="7" type="primary">pgl</name>
    <name evidence="9" type="ORF">GCM10011395_23750</name>
</gene>
<evidence type="ECO:0000256" key="3">
    <source>
        <dbReference type="ARBA" id="ARBA00004961"/>
    </source>
</evidence>
<comment type="pathway">
    <text evidence="3 7">Carbohydrate degradation; pentose phosphate pathway; D-ribulose 5-phosphate from D-glucose 6-phosphate (oxidative stage): step 2/3.</text>
</comment>
<reference evidence="10" key="1">
    <citation type="journal article" date="2019" name="Int. J. Syst. Evol. Microbiol.">
        <title>The Global Catalogue of Microorganisms (GCM) 10K type strain sequencing project: providing services to taxonomists for standard genome sequencing and annotation.</title>
        <authorList>
            <consortium name="The Broad Institute Genomics Platform"/>
            <consortium name="The Broad Institute Genome Sequencing Center for Infectious Disease"/>
            <person name="Wu L."/>
            <person name="Ma J."/>
        </authorList>
    </citation>
    <scope>NUCLEOTIDE SEQUENCE [LARGE SCALE GENOMIC DNA]</scope>
    <source>
        <strain evidence="10">CGMCC 1.10106</strain>
    </source>
</reference>
<dbReference type="NCBIfam" id="TIGR01198">
    <property type="entry name" value="pgl"/>
    <property type="match status" value="1"/>
</dbReference>
<dbReference type="SUPFAM" id="SSF100950">
    <property type="entry name" value="NagB/RpiA/CoA transferase-like"/>
    <property type="match status" value="1"/>
</dbReference>
<comment type="catalytic activity">
    <reaction evidence="1 7">
        <text>6-phospho-D-glucono-1,5-lactone + H2O = 6-phospho-D-gluconate + H(+)</text>
        <dbReference type="Rhea" id="RHEA:12556"/>
        <dbReference type="ChEBI" id="CHEBI:15377"/>
        <dbReference type="ChEBI" id="CHEBI:15378"/>
        <dbReference type="ChEBI" id="CHEBI:57955"/>
        <dbReference type="ChEBI" id="CHEBI:58759"/>
        <dbReference type="EC" id="3.1.1.31"/>
    </reaction>
</comment>
<evidence type="ECO:0000313" key="9">
    <source>
        <dbReference type="EMBL" id="GGA52666.1"/>
    </source>
</evidence>
<protein>
    <recommendedName>
        <fullName evidence="6 7">6-phosphogluconolactonase</fullName>
        <shortName evidence="7">6PGL</shortName>
        <ecNumber evidence="5 7">3.1.1.31</ecNumber>
    </recommendedName>
</protein>